<protein>
    <recommendedName>
        <fullName evidence="4">F-box domain-containing protein</fullName>
    </recommendedName>
</protein>
<organism evidence="2 3">
    <name type="scientific">Penicillium canariense</name>
    <dbReference type="NCBI Taxonomy" id="189055"/>
    <lineage>
        <taxon>Eukaryota</taxon>
        <taxon>Fungi</taxon>
        <taxon>Dikarya</taxon>
        <taxon>Ascomycota</taxon>
        <taxon>Pezizomycotina</taxon>
        <taxon>Eurotiomycetes</taxon>
        <taxon>Eurotiomycetidae</taxon>
        <taxon>Eurotiales</taxon>
        <taxon>Aspergillaceae</taxon>
        <taxon>Penicillium</taxon>
    </lineage>
</organism>
<dbReference type="EMBL" id="JAPQKN010000001">
    <property type="protein sequence ID" value="KAJ5174779.1"/>
    <property type="molecule type" value="Genomic_DNA"/>
</dbReference>
<feature type="region of interest" description="Disordered" evidence="1">
    <location>
        <begin position="231"/>
        <end position="278"/>
    </location>
</feature>
<sequence length="698" mass="79620">MASSGTIPLPPATQADDLPEPTTVTISGVPKFSLTSNITIWGYRVKNSLKPLMLGNLIDPSKPRPASPRPILLRWRFWSLTVREWLFDQLDDQIIDLINNLPAEPTYADDLWREINKLQLGDPEEYANKATCDLFTMRRSDFTTAAEYIEAWQYQNGICTGLKVGVTPYMSTVFMFNQLEEELPRTVGFLHGQLAMKAGDAVNMDKREFIDLCNKLLIKARALPIHHGNDALVKKSTNRTKNKNKSKKDPKHLLNQNPKGDVAKKQIRRVPPKGKDHAAYAREWRQHNPQRDEDDKCSYCNQPNHGCATCSYLIEHKPSGWTPYPLLWCFNYQSLKSTLGPSRRTRNRTPEERMESRHIWSKDRSMLLQLPGDIRNQIYTCLFASTRLTFGERRITRITRKTMNPAPNSLAILRTCRQVKQEAEALWLGLVLFSFETPESMLDKLSPLPLTTLSEIRHVRVGGRSLMLQPIDDDGGVYYRLVWVLKLLPGLRLDKLTILGPPSSAVAYDTLGGLIEYGNGWRELHFITPNSKMLGFANINMYMVDPYLREPQPSTWSDILSSRDGANSGASVTIFRSTQSDSPGSVINPRTRQPFEQKLITPNQADFGMTEDRDLLSGSEASKELLVVVKRGRHAHIEEQDSPPFMFEDIRDWAHGMTWAEIRRLCYDVFPGDEDENDLDVETDRCGVADEYSWDLFD</sequence>
<dbReference type="RefSeq" id="XP_056546387.1">
    <property type="nucleotide sequence ID" value="XM_056682781.1"/>
</dbReference>
<feature type="region of interest" description="Disordered" evidence="1">
    <location>
        <begin position="1"/>
        <end position="21"/>
    </location>
</feature>
<comment type="caution">
    <text evidence="2">The sequence shown here is derived from an EMBL/GenBank/DDBJ whole genome shotgun (WGS) entry which is preliminary data.</text>
</comment>
<evidence type="ECO:0000313" key="3">
    <source>
        <dbReference type="Proteomes" id="UP001149163"/>
    </source>
</evidence>
<name>A0A9W9IEJ8_9EURO</name>
<dbReference type="AlphaFoldDB" id="A0A9W9IEJ8"/>
<evidence type="ECO:0000256" key="1">
    <source>
        <dbReference type="SAM" id="MobiDB-lite"/>
    </source>
</evidence>
<reference evidence="2" key="1">
    <citation type="submission" date="2022-11" db="EMBL/GenBank/DDBJ databases">
        <authorList>
            <person name="Petersen C."/>
        </authorList>
    </citation>
    <scope>NUCLEOTIDE SEQUENCE</scope>
    <source>
        <strain evidence="2">IBT 26290</strain>
    </source>
</reference>
<reference evidence="2" key="2">
    <citation type="journal article" date="2023" name="IMA Fungus">
        <title>Comparative genomic study of the Penicillium genus elucidates a diverse pangenome and 15 lateral gene transfer events.</title>
        <authorList>
            <person name="Petersen C."/>
            <person name="Sorensen T."/>
            <person name="Nielsen M.R."/>
            <person name="Sondergaard T.E."/>
            <person name="Sorensen J.L."/>
            <person name="Fitzpatrick D.A."/>
            <person name="Frisvad J.C."/>
            <person name="Nielsen K.L."/>
        </authorList>
    </citation>
    <scope>NUCLEOTIDE SEQUENCE</scope>
    <source>
        <strain evidence="2">IBT 26290</strain>
    </source>
</reference>
<keyword evidence="3" id="KW-1185">Reference proteome</keyword>
<evidence type="ECO:0008006" key="4">
    <source>
        <dbReference type="Google" id="ProtNLM"/>
    </source>
</evidence>
<dbReference type="PANTHER" id="PTHR38790">
    <property type="entry name" value="2EXR DOMAIN-CONTAINING PROTEIN-RELATED"/>
    <property type="match status" value="1"/>
</dbReference>
<dbReference type="GeneID" id="81421957"/>
<evidence type="ECO:0000313" key="2">
    <source>
        <dbReference type="EMBL" id="KAJ5174779.1"/>
    </source>
</evidence>
<dbReference type="Proteomes" id="UP001149163">
    <property type="component" value="Unassembled WGS sequence"/>
</dbReference>
<accession>A0A9W9IEJ8</accession>
<feature type="compositionally biased region" description="Basic residues" evidence="1">
    <location>
        <begin position="236"/>
        <end position="250"/>
    </location>
</feature>
<dbReference type="OrthoDB" id="72726at2759"/>
<gene>
    <name evidence="2" type="ORF">N7482_000656</name>
</gene>
<proteinExistence type="predicted"/>